<feature type="domain" description="UspA" evidence="3">
    <location>
        <begin position="3"/>
        <end position="137"/>
    </location>
</feature>
<reference evidence="4 5" key="1">
    <citation type="submission" date="2020-06" db="EMBL/GenBank/DDBJ databases">
        <title>REHAB project genomes.</title>
        <authorList>
            <person name="Shaw L.P."/>
        </authorList>
    </citation>
    <scope>NUCLEOTIDE SEQUENCE [LARGE SCALE GENOMIC DNA]</scope>
    <source>
        <strain evidence="4 5">RHBSTW-00777</strain>
        <plasmid evidence="5">prhbstw-00777_2</plasmid>
    </source>
</reference>
<evidence type="ECO:0000256" key="1">
    <source>
        <dbReference type="ARBA" id="ARBA00008791"/>
    </source>
</evidence>
<dbReference type="Proteomes" id="UP000512146">
    <property type="component" value="Plasmid pRHBSTW-00777_2"/>
</dbReference>
<dbReference type="PIRSF" id="PIRSF006276">
    <property type="entry name" value="UspA"/>
    <property type="match status" value="1"/>
</dbReference>
<dbReference type="Gene3D" id="3.40.50.620">
    <property type="entry name" value="HUPs"/>
    <property type="match status" value="1"/>
</dbReference>
<dbReference type="InterPro" id="IPR006015">
    <property type="entry name" value="Universal_stress_UspA"/>
</dbReference>
<gene>
    <name evidence="4" type="ORF">HV276_23200</name>
</gene>
<comment type="function">
    <text evidence="2">Required for resistance to DNA-damaging agents.</text>
</comment>
<protein>
    <recommendedName>
        <fullName evidence="2">Universal stress protein</fullName>
    </recommendedName>
</protein>
<dbReference type="InterPro" id="IPR014729">
    <property type="entry name" value="Rossmann-like_a/b/a_fold"/>
</dbReference>
<dbReference type="RefSeq" id="WP_000639547.1">
    <property type="nucleotide sequence ID" value="NZ_CP056166.1"/>
</dbReference>
<organism evidence="4 5">
    <name type="scientific">Escherichia marmotae</name>
    <dbReference type="NCBI Taxonomy" id="1499973"/>
    <lineage>
        <taxon>Bacteria</taxon>
        <taxon>Pseudomonadati</taxon>
        <taxon>Pseudomonadota</taxon>
        <taxon>Gammaproteobacteria</taxon>
        <taxon>Enterobacterales</taxon>
        <taxon>Enterobacteriaceae</taxon>
        <taxon>Escherichia</taxon>
    </lineage>
</organism>
<accession>A0A7L6LHL0</accession>
<name>A0A7L6LHL0_9ESCH</name>
<evidence type="ECO:0000256" key="2">
    <source>
        <dbReference type="PIRNR" id="PIRNR006276"/>
    </source>
</evidence>
<evidence type="ECO:0000313" key="4">
    <source>
        <dbReference type="EMBL" id="QLX32626.1"/>
    </source>
</evidence>
<evidence type="ECO:0000259" key="3">
    <source>
        <dbReference type="Pfam" id="PF00582"/>
    </source>
</evidence>
<keyword evidence="2" id="KW-0963">Cytoplasm</keyword>
<dbReference type="AlphaFoldDB" id="A0A7L6LHL0"/>
<comment type="similarity">
    <text evidence="1 2">Belongs to the universal stress protein A family.</text>
</comment>
<dbReference type="EMBL" id="CP056166">
    <property type="protein sequence ID" value="QLX32626.1"/>
    <property type="molecule type" value="Genomic_DNA"/>
</dbReference>
<dbReference type="SUPFAM" id="SSF52402">
    <property type="entry name" value="Adenine nucleotide alpha hydrolases-like"/>
    <property type="match status" value="1"/>
</dbReference>
<proteinExistence type="inferred from homology"/>
<dbReference type="Pfam" id="PF00582">
    <property type="entry name" value="Usp"/>
    <property type="match status" value="1"/>
</dbReference>
<geneLocation type="plasmid" evidence="5">
    <name>prhbstw-00777_2</name>
</geneLocation>
<sequence>MIYKNIAVAVAGQDDDTILINKARALAEQNDAYLTIIHIDDINEKMGHGIYMPSCEDVIYGIRTHNREHIQKLASDICNKKLKIRIVPGEMPLSLVKVVNEEQCDLLICGHHQSFIHKLLPSCRELINSLSVNILVIPLP</sequence>
<comment type="subcellular location">
    <subcellularLocation>
        <location evidence="2">Cytoplasm</location>
    </subcellularLocation>
</comment>
<dbReference type="GO" id="GO:0005737">
    <property type="term" value="C:cytoplasm"/>
    <property type="evidence" value="ECO:0007669"/>
    <property type="project" value="UniProtKB-SubCell"/>
</dbReference>
<keyword evidence="4" id="KW-0614">Plasmid</keyword>
<evidence type="ECO:0000313" key="5">
    <source>
        <dbReference type="Proteomes" id="UP000512146"/>
    </source>
</evidence>
<dbReference type="InterPro" id="IPR006016">
    <property type="entry name" value="UspA"/>
</dbReference>